<feature type="transmembrane region" description="Helical" evidence="1">
    <location>
        <begin position="6"/>
        <end position="23"/>
    </location>
</feature>
<dbReference type="CDD" id="cd07341">
    <property type="entry name" value="M56_BlaR1_MecR1_like"/>
    <property type="match status" value="1"/>
</dbReference>
<keyword evidence="1" id="KW-0812">Transmembrane</keyword>
<dbReference type="InterPro" id="IPR050570">
    <property type="entry name" value="Cell_wall_metabolism_enzyme"/>
</dbReference>
<feature type="domain" description="M23ase beta-sheet core" evidence="2">
    <location>
        <begin position="357"/>
        <end position="454"/>
    </location>
</feature>
<dbReference type="Pfam" id="PF05569">
    <property type="entry name" value="Peptidase_M56"/>
    <property type="match status" value="1"/>
</dbReference>
<dbReference type="PANTHER" id="PTHR21666:SF270">
    <property type="entry name" value="MUREIN HYDROLASE ACTIVATOR ENVC"/>
    <property type="match status" value="1"/>
</dbReference>
<feature type="transmembrane region" description="Helical" evidence="1">
    <location>
        <begin position="35"/>
        <end position="52"/>
    </location>
</feature>
<dbReference type="InterPro" id="IPR011055">
    <property type="entry name" value="Dup_hybrid_motif"/>
</dbReference>
<dbReference type="PANTHER" id="PTHR21666">
    <property type="entry name" value="PEPTIDASE-RELATED"/>
    <property type="match status" value="1"/>
</dbReference>
<evidence type="ECO:0000259" key="3">
    <source>
        <dbReference type="Pfam" id="PF05569"/>
    </source>
</evidence>
<dbReference type="CDD" id="cd12797">
    <property type="entry name" value="M23_peptidase"/>
    <property type="match status" value="1"/>
</dbReference>
<keyword evidence="5" id="KW-1185">Reference proteome</keyword>
<dbReference type="InterPro" id="IPR016047">
    <property type="entry name" value="M23ase_b-sheet_dom"/>
</dbReference>
<proteinExistence type="predicted"/>
<dbReference type="RefSeq" id="WP_335737812.1">
    <property type="nucleotide sequence ID" value="NZ_JALAAR010000026.1"/>
</dbReference>
<feature type="transmembrane region" description="Helical" evidence="1">
    <location>
        <begin position="96"/>
        <end position="114"/>
    </location>
</feature>
<gene>
    <name evidence="4" type="ORF">MN202_19460</name>
</gene>
<evidence type="ECO:0000256" key="1">
    <source>
        <dbReference type="SAM" id="Phobius"/>
    </source>
</evidence>
<comment type="caution">
    <text evidence="4">The sequence shown here is derived from an EMBL/GenBank/DDBJ whole genome shotgun (WGS) entry which is preliminary data.</text>
</comment>
<feature type="transmembrane region" description="Helical" evidence="1">
    <location>
        <begin position="206"/>
        <end position="224"/>
    </location>
</feature>
<protein>
    <submittedName>
        <fullName evidence="4">M23/M56 family metallopeptidase</fullName>
    </submittedName>
</protein>
<evidence type="ECO:0000259" key="2">
    <source>
        <dbReference type="Pfam" id="PF01551"/>
    </source>
</evidence>
<sequence length="461" mass="50894">MAQTIVLTLLQCSVWSALLWWLLQQLQRKIPALTLWPMLYWLILVLGFLPLLPTPEFATAWPLPSVLLQDAVLSVHTLTAQPQHPAVTPALLSWQLLWPLTLTILLLVSFWQLLKVAQQWHRLQRLIQLAQPLPLSALLHKNQRAGLPAGFTIRQTPLTVSPFIAGGRRMVLVVPAYIWQLPPEQRGLLVSHELVHLKRRDPQQLLLLRIVVACCWFMPSLRYLERAFSHSTELAVDRAVLQQQPGQAVLYGQTLLHSLKLSQSARTPAMAAGFIQANTDKALYPQRLAALFQQAPALSATAKSGLGLLFAGLMLLSQFSWGALSGPVAVAQWRLPVVNAGVSSFFAERHPIRQQRPHQGVDFAAAKGVVVVAGGQGRVLIADDSSLNSRYGKVVLIEHGAGYQTLYAHLDAFHVKPGQLVRGGEPIGTVGDTGRVTGPHLHFEILLNGEQQNPALYLPLE</sequence>
<evidence type="ECO:0000313" key="5">
    <source>
        <dbReference type="Proteomes" id="UP001375382"/>
    </source>
</evidence>
<reference evidence="4 5" key="1">
    <citation type="journal article" date="2023" name="Ecotoxicol. Environ. Saf.">
        <title>Mercury remediation potential of mercury-resistant strain Rheinheimera metallidurans sp. nov. isolated from a municipal waste dumping site.</title>
        <authorList>
            <person name="Yadav V."/>
            <person name="Manjhi A."/>
            <person name="Vadakedath N."/>
        </authorList>
    </citation>
    <scope>NUCLEOTIDE SEQUENCE [LARGE SCALE GENOMIC DNA]</scope>
    <source>
        <strain evidence="4 5">E-49</strain>
    </source>
</reference>
<dbReference type="Pfam" id="PF01551">
    <property type="entry name" value="Peptidase_M23"/>
    <property type="match status" value="1"/>
</dbReference>
<dbReference type="Gene3D" id="2.70.70.10">
    <property type="entry name" value="Glucose Permease (Domain IIA)"/>
    <property type="match status" value="1"/>
</dbReference>
<evidence type="ECO:0000313" key="4">
    <source>
        <dbReference type="EMBL" id="MEH8019417.1"/>
    </source>
</evidence>
<dbReference type="Proteomes" id="UP001375382">
    <property type="component" value="Unassembled WGS sequence"/>
</dbReference>
<name>A0ABU8CDE2_9GAMM</name>
<keyword evidence="1" id="KW-1133">Transmembrane helix</keyword>
<organism evidence="4 5">
    <name type="scientific">Rheinheimera muenzenbergensis</name>
    <dbReference type="NCBI Taxonomy" id="1193628"/>
    <lineage>
        <taxon>Bacteria</taxon>
        <taxon>Pseudomonadati</taxon>
        <taxon>Pseudomonadota</taxon>
        <taxon>Gammaproteobacteria</taxon>
        <taxon>Chromatiales</taxon>
        <taxon>Chromatiaceae</taxon>
        <taxon>Rheinheimera</taxon>
    </lineage>
</organism>
<feature type="domain" description="Peptidase M56" evidence="3">
    <location>
        <begin position="10"/>
        <end position="276"/>
    </location>
</feature>
<accession>A0ABU8CDE2</accession>
<keyword evidence="1" id="KW-0472">Membrane</keyword>
<dbReference type="SUPFAM" id="SSF51261">
    <property type="entry name" value="Duplicated hybrid motif"/>
    <property type="match status" value="1"/>
</dbReference>
<dbReference type="EMBL" id="JALAAR010000026">
    <property type="protein sequence ID" value="MEH8019417.1"/>
    <property type="molecule type" value="Genomic_DNA"/>
</dbReference>
<dbReference type="InterPro" id="IPR008756">
    <property type="entry name" value="Peptidase_M56"/>
</dbReference>